<comment type="caution">
    <text evidence="1">The sequence shown here is derived from an EMBL/GenBank/DDBJ whole genome shotgun (WGS) entry which is preliminary data.</text>
</comment>
<evidence type="ECO:0008006" key="3">
    <source>
        <dbReference type="Google" id="ProtNLM"/>
    </source>
</evidence>
<dbReference type="InterPro" id="IPR050218">
    <property type="entry name" value="LptD"/>
</dbReference>
<dbReference type="PANTHER" id="PTHR30189:SF1">
    <property type="entry name" value="LPS-ASSEMBLY PROTEIN LPTD"/>
    <property type="match status" value="1"/>
</dbReference>
<dbReference type="Proteomes" id="UP001200430">
    <property type="component" value="Unassembled WGS sequence"/>
</dbReference>
<dbReference type="PANTHER" id="PTHR30189">
    <property type="entry name" value="LPS-ASSEMBLY PROTEIN"/>
    <property type="match status" value="1"/>
</dbReference>
<proteinExistence type="predicted"/>
<gene>
    <name evidence="1" type="ORF">L2W38_02460</name>
</gene>
<dbReference type="EMBL" id="JAKGUD010000002">
    <property type="protein sequence ID" value="MCF4141680.1"/>
    <property type="molecule type" value="Genomic_DNA"/>
</dbReference>
<protein>
    <recommendedName>
        <fullName evidence="3">LPS-assembly protein LptD</fullName>
    </recommendedName>
</protein>
<dbReference type="Gene3D" id="2.60.450.10">
    <property type="entry name" value="Lipopolysaccharide (LPS) transport protein A like domain"/>
    <property type="match status" value="1"/>
</dbReference>
<name>A0ABS9EP71_9BACT</name>
<sequence>MVARRWIWAIVVLMLTACPLWALDEDEGGASLNADELSFDEASGIAVAEGNAALKYKGIRMFADKMEMDTVGNVVNAYSMEGKGVTLISGGKVLRGQRAEFDLTTREGALYETSSAVPLSESDQFVYIKGEKMEVSTVAAARRKGWLPKKTRALSDDEAIGRWEGVSVTTCSAPHPHYRLKAKRLVLIPDEKVVVNSPQVYIGDSLLFTYPFDYRVDLQEHGEGNSFMPKLGYDSDKGVGLGISGPFYWDRGRLSLSVMGWSDEGLEWSGRIDQELAPWLRIYGETAWEYESSSDRKEYRPSWGFVAENDGWTLDGRWTQREALKEELRAGRTYKTTLWRMPELSLRSPWWRISSDERQYFRMGVQWGRYEETGKGLPEMERFGWGGELYGKIGRDTGRWEPFWRFAYRDFSYDVDVNDRQKVTDASVGAVYRSESGFEAGTAYVRRWVDGRSPFALVETDDDSDSWDDYDEEELIYQRFGFSLSDTFRLRLTGAYDLDRSRMDEIAYQLTYQNNCCYKWILTYRDDRHDDDDWASLSFQLTAFPDNTVRFSDNELDDPFEEPRDLPKD</sequence>
<reference evidence="1 2" key="1">
    <citation type="submission" date="2022-01" db="EMBL/GenBank/DDBJ databases">
        <title>Dethiosulfovibrio faecalis sp. nov., a novel proteolytic, non-sulfur-reducing bacterium isolated from a marine aquaculture solid waste bioreactor.</title>
        <authorList>
            <person name="Grabowski S."/>
            <person name="Apolinario E."/>
            <person name="Schneider N."/>
            <person name="Marshall C.W."/>
            <person name="Sowers K.R."/>
        </authorList>
    </citation>
    <scope>NUCLEOTIDE SEQUENCE [LARGE SCALE GENOMIC DNA]</scope>
    <source>
        <strain evidence="1 2">DSM 12537</strain>
    </source>
</reference>
<evidence type="ECO:0000313" key="2">
    <source>
        <dbReference type="Proteomes" id="UP001200430"/>
    </source>
</evidence>
<dbReference type="RefSeq" id="WP_236098212.1">
    <property type="nucleotide sequence ID" value="NZ_JAKGUD010000002.1"/>
</dbReference>
<dbReference type="PROSITE" id="PS51257">
    <property type="entry name" value="PROKAR_LIPOPROTEIN"/>
    <property type="match status" value="1"/>
</dbReference>
<keyword evidence="2" id="KW-1185">Reference proteome</keyword>
<evidence type="ECO:0000313" key="1">
    <source>
        <dbReference type="EMBL" id="MCF4141680.1"/>
    </source>
</evidence>
<organism evidence="1 2">
    <name type="scientific">Dethiosulfovibrio marinus</name>
    <dbReference type="NCBI Taxonomy" id="133532"/>
    <lineage>
        <taxon>Bacteria</taxon>
        <taxon>Thermotogati</taxon>
        <taxon>Synergistota</taxon>
        <taxon>Synergistia</taxon>
        <taxon>Synergistales</taxon>
        <taxon>Dethiosulfovibrionaceae</taxon>
        <taxon>Dethiosulfovibrio</taxon>
    </lineage>
</organism>
<accession>A0ABS9EP71</accession>